<dbReference type="GO" id="GO:0035251">
    <property type="term" value="F:UDP-glucosyltransferase activity"/>
    <property type="evidence" value="ECO:0007669"/>
    <property type="project" value="TreeGrafter"/>
</dbReference>
<dbReference type="InterPro" id="IPR035595">
    <property type="entry name" value="UDP_glycos_trans_CS"/>
</dbReference>
<evidence type="ECO:0000256" key="5">
    <source>
        <dbReference type="RuleBase" id="RU362057"/>
    </source>
</evidence>
<evidence type="ECO:0000313" key="7">
    <source>
        <dbReference type="EMBL" id="BAG16514.1"/>
    </source>
</evidence>
<dbReference type="EC" id="2.4.1.-" evidence="5"/>
<name>B1Q469_ANTMA</name>
<dbReference type="SUPFAM" id="SSF53756">
    <property type="entry name" value="UDP-Glycosyltransferase/glycogen phosphorylase"/>
    <property type="match status" value="1"/>
</dbReference>
<dbReference type="Pfam" id="PF26168">
    <property type="entry name" value="Glyco_transf_N"/>
    <property type="match status" value="1"/>
</dbReference>
<dbReference type="PANTHER" id="PTHR48047:SF182">
    <property type="entry name" value="GLYCOSYLTRANSFERASE"/>
    <property type="match status" value="1"/>
</dbReference>
<protein>
    <recommendedName>
        <fullName evidence="5">Glycosyltransferase</fullName>
        <ecNumber evidence="5">2.4.1.-</ecNumber>
    </recommendedName>
</protein>
<dbReference type="PANTHER" id="PTHR48047">
    <property type="entry name" value="GLYCOSYLTRANSFERASE"/>
    <property type="match status" value="1"/>
</dbReference>
<dbReference type="FunFam" id="3.40.50.2000:FF:000071">
    <property type="entry name" value="Glycosyltransferase"/>
    <property type="match status" value="1"/>
</dbReference>
<evidence type="ECO:0000256" key="1">
    <source>
        <dbReference type="ARBA" id="ARBA00009995"/>
    </source>
</evidence>
<evidence type="ECO:0000256" key="2">
    <source>
        <dbReference type="ARBA" id="ARBA00022676"/>
    </source>
</evidence>
<evidence type="ECO:0000256" key="3">
    <source>
        <dbReference type="ARBA" id="ARBA00022679"/>
    </source>
</evidence>
<evidence type="ECO:0000256" key="4">
    <source>
        <dbReference type="RuleBase" id="RU003718"/>
    </source>
</evidence>
<gene>
    <name evidence="7" type="primary">AmUGT38</name>
</gene>
<dbReference type="AlphaFoldDB" id="B1Q469"/>
<dbReference type="FunFam" id="3.40.50.2000:FF:000047">
    <property type="entry name" value="Glycosyltransferase"/>
    <property type="match status" value="1"/>
</dbReference>
<dbReference type="Pfam" id="PF00201">
    <property type="entry name" value="UDPGT"/>
    <property type="match status" value="1"/>
</dbReference>
<organism evidence="7">
    <name type="scientific">Antirrhinum majus</name>
    <name type="common">Garden snapdragon</name>
    <dbReference type="NCBI Taxonomy" id="4151"/>
    <lineage>
        <taxon>Eukaryota</taxon>
        <taxon>Viridiplantae</taxon>
        <taxon>Streptophyta</taxon>
        <taxon>Embryophyta</taxon>
        <taxon>Tracheophyta</taxon>
        <taxon>Spermatophyta</taxon>
        <taxon>Magnoliopsida</taxon>
        <taxon>eudicotyledons</taxon>
        <taxon>Gunneridae</taxon>
        <taxon>Pentapetalae</taxon>
        <taxon>asterids</taxon>
        <taxon>lamiids</taxon>
        <taxon>Lamiales</taxon>
        <taxon>Plantaginaceae</taxon>
        <taxon>Antirrhineae</taxon>
        <taxon>Antirrhinum</taxon>
    </lineage>
</organism>
<sequence length="495" mass="55325">MAFQIQPELLNFVFIPFMAPGHSIPMIDLAKLFAERGVNVTIIVTPLNAARFNSVINRAVESGQSIRLLQVKFPGEEAGLPPGCESAETLPSYELIPNFFTAVKMLQQPIEEELRNLIPLPSCVICDKHIPWTAQTCKNLRIPRIIFDGMSCFAPLVTHVLYVSKVHETVPPNEPFVVPDFPDEIELTRFQLPGLLNPSPRINFYDFREQVKKTEEEAYGVVVNSFEELEKDYFEMFRKLKGGKVWCVGPLSLYGNDDLDRAGRGNKASIDTDRCMKWLDDMKPESVIYACLGSLSRLSRSQFVELALGLEASKHSFVLVVKTEGEKSLEIEKWILDNGFEERTKDRGFLIRGWSPQVLILSHFAVGGFLTHCGWNSTLEGICAGLPMVMWPMFGEQFLNEKLVVQILGTGVGVGAKSTVHLGDEEMDEMRVTRKGITKAVVAVMDRGTEGCERRRKAKELGEMAKRAVQVGGSSCKNVDQLIQEVAPLSVARDV</sequence>
<evidence type="ECO:0000259" key="6">
    <source>
        <dbReference type="Pfam" id="PF26168"/>
    </source>
</evidence>
<keyword evidence="2 4" id="KW-0328">Glycosyltransferase</keyword>
<keyword evidence="3 4" id="KW-0808">Transferase</keyword>
<accession>B1Q469</accession>
<feature type="domain" description="Glycosyltransferase N-terminal" evidence="6">
    <location>
        <begin position="12"/>
        <end position="251"/>
    </location>
</feature>
<dbReference type="Gene3D" id="3.40.50.2000">
    <property type="entry name" value="Glycogen Phosphorylase B"/>
    <property type="match status" value="2"/>
</dbReference>
<proteinExistence type="evidence at transcript level"/>
<reference evidence="7" key="1">
    <citation type="journal article" date="2009" name="Plant Cell">
        <title>Local differentiation of sugar donor specificity of flavonoid glycosyltransferase in Lamiales.</title>
        <authorList>
            <person name="Noguchi A."/>
            <person name="Horikawa M."/>
            <person name="Fukui Y."/>
            <person name="Fukuchi-Mizutani M."/>
            <person name="Iuchi-Okada A."/>
            <person name="Ishiguro M."/>
            <person name="Kiso Y."/>
            <person name="Nakayama T."/>
            <person name="Ono E."/>
        </authorList>
    </citation>
    <scope>NUCLEOTIDE SEQUENCE</scope>
</reference>
<dbReference type="InterPro" id="IPR058980">
    <property type="entry name" value="Glyco_transf_N"/>
</dbReference>
<dbReference type="CAZy" id="GT1">
    <property type="family name" value="Glycosyltransferase Family 1"/>
</dbReference>
<dbReference type="CDD" id="cd03784">
    <property type="entry name" value="GT1_Gtf-like"/>
    <property type="match status" value="1"/>
</dbReference>
<dbReference type="InterPro" id="IPR002213">
    <property type="entry name" value="UDP_glucos_trans"/>
</dbReference>
<dbReference type="EMBL" id="AB371298">
    <property type="protein sequence ID" value="BAG16514.1"/>
    <property type="molecule type" value="mRNA"/>
</dbReference>
<comment type="similarity">
    <text evidence="1 4">Belongs to the UDP-glycosyltransferase family.</text>
</comment>
<dbReference type="PROSITE" id="PS00375">
    <property type="entry name" value="UDPGT"/>
    <property type="match status" value="1"/>
</dbReference>